<organism evidence="4 5">
    <name type="scientific">Thioalbus denitrificans</name>
    <dbReference type="NCBI Taxonomy" id="547122"/>
    <lineage>
        <taxon>Bacteria</taxon>
        <taxon>Pseudomonadati</taxon>
        <taxon>Pseudomonadota</taxon>
        <taxon>Gammaproteobacteria</taxon>
        <taxon>Chromatiales</taxon>
        <taxon>Ectothiorhodospiraceae</taxon>
        <taxon>Thioalbus</taxon>
    </lineage>
</organism>
<comment type="caution">
    <text evidence="4">The sequence shown here is derived from an EMBL/GenBank/DDBJ whole genome shotgun (WGS) entry which is preliminary data.</text>
</comment>
<comment type="catalytic activity">
    <reaction evidence="3">
        <text>xanthosine + phosphate = alpha-D-ribose 1-phosphate + xanthine</text>
        <dbReference type="Rhea" id="RHEA:27638"/>
        <dbReference type="ChEBI" id="CHEBI:17712"/>
        <dbReference type="ChEBI" id="CHEBI:18107"/>
        <dbReference type="ChEBI" id="CHEBI:43474"/>
        <dbReference type="ChEBI" id="CHEBI:57720"/>
        <dbReference type="EC" id="2.4.2.1"/>
    </reaction>
</comment>
<dbReference type="HAMAP" id="MF_01537">
    <property type="entry name" value="Nucleos_phosphorylase_PpnP"/>
    <property type="match status" value="1"/>
</dbReference>
<keyword evidence="1 3" id="KW-0328">Glycosyltransferase</keyword>
<dbReference type="GO" id="GO:0005829">
    <property type="term" value="C:cytosol"/>
    <property type="evidence" value="ECO:0007669"/>
    <property type="project" value="TreeGrafter"/>
</dbReference>
<dbReference type="OrthoDB" id="9793848at2"/>
<dbReference type="FunFam" id="2.60.120.10:FF:000016">
    <property type="entry name" value="Pyrimidine/purine nucleoside phosphorylase"/>
    <property type="match status" value="1"/>
</dbReference>
<dbReference type="Pfam" id="PF06865">
    <property type="entry name" value="Ppnp"/>
    <property type="match status" value="1"/>
</dbReference>
<dbReference type="GO" id="GO:0004850">
    <property type="term" value="F:uridine phosphorylase activity"/>
    <property type="evidence" value="ECO:0007669"/>
    <property type="project" value="RHEA"/>
</dbReference>
<gene>
    <name evidence="3" type="primary">ppnP</name>
    <name evidence="4" type="ORF">DFQ59_103169</name>
</gene>
<dbReference type="EC" id="2.4.2.1" evidence="3"/>
<dbReference type="GO" id="GO:0009032">
    <property type="term" value="F:thymidine phosphorylase activity"/>
    <property type="evidence" value="ECO:0007669"/>
    <property type="project" value="RHEA"/>
</dbReference>
<evidence type="ECO:0000256" key="2">
    <source>
        <dbReference type="ARBA" id="ARBA00022679"/>
    </source>
</evidence>
<comment type="function">
    <text evidence="3">Catalyzes the phosphorolysis of diverse nucleosides, yielding D-ribose 1-phosphate and the respective free bases. Can use uridine, adenosine, guanosine, cytidine, thymidine, inosine and xanthosine as substrates. Also catalyzes the reverse reactions.</text>
</comment>
<dbReference type="GO" id="GO:0047975">
    <property type="term" value="F:guanosine phosphorylase activity"/>
    <property type="evidence" value="ECO:0007669"/>
    <property type="project" value="RHEA"/>
</dbReference>
<dbReference type="Gene3D" id="2.60.120.10">
    <property type="entry name" value="Jelly Rolls"/>
    <property type="match status" value="1"/>
</dbReference>
<dbReference type="SUPFAM" id="SSF51182">
    <property type="entry name" value="RmlC-like cupins"/>
    <property type="match status" value="1"/>
</dbReference>
<dbReference type="EC" id="2.4.2.2" evidence="3"/>
<evidence type="ECO:0000256" key="3">
    <source>
        <dbReference type="HAMAP-Rule" id="MF_01537"/>
    </source>
</evidence>
<protein>
    <recommendedName>
        <fullName evidence="3">Pyrimidine/purine nucleoside phosphorylase</fullName>
        <ecNumber evidence="3">2.4.2.1</ecNumber>
        <ecNumber evidence="3">2.4.2.2</ecNumber>
    </recommendedName>
    <alternativeName>
        <fullName evidence="3">Adenosine phosphorylase</fullName>
    </alternativeName>
    <alternativeName>
        <fullName evidence="3">Cytidine phosphorylase</fullName>
    </alternativeName>
    <alternativeName>
        <fullName evidence="3">Guanosine phosphorylase</fullName>
    </alternativeName>
    <alternativeName>
        <fullName evidence="3">Inosine phosphorylase</fullName>
    </alternativeName>
    <alternativeName>
        <fullName evidence="3">Thymidine phosphorylase</fullName>
    </alternativeName>
    <alternativeName>
        <fullName evidence="3">Uridine phosphorylase</fullName>
    </alternativeName>
    <alternativeName>
        <fullName evidence="3">Xanthosine phosphorylase</fullName>
    </alternativeName>
</protein>
<comment type="catalytic activity">
    <reaction evidence="3">
        <text>a purine D-ribonucleoside + phosphate = a purine nucleobase + alpha-D-ribose 1-phosphate</text>
        <dbReference type="Rhea" id="RHEA:19805"/>
        <dbReference type="ChEBI" id="CHEBI:26386"/>
        <dbReference type="ChEBI" id="CHEBI:43474"/>
        <dbReference type="ChEBI" id="CHEBI:57720"/>
        <dbReference type="ChEBI" id="CHEBI:142355"/>
        <dbReference type="EC" id="2.4.2.1"/>
    </reaction>
</comment>
<dbReference type="PANTHER" id="PTHR36540">
    <property type="entry name" value="PYRIMIDINE/PURINE NUCLEOSIDE PHOSPHORYLASE"/>
    <property type="match status" value="1"/>
</dbReference>
<evidence type="ECO:0000313" key="4">
    <source>
        <dbReference type="EMBL" id="RCX31204.1"/>
    </source>
</evidence>
<dbReference type="GO" id="GO:0004731">
    <property type="term" value="F:purine-nucleoside phosphorylase activity"/>
    <property type="evidence" value="ECO:0007669"/>
    <property type="project" value="UniProtKB-UniRule"/>
</dbReference>
<comment type="catalytic activity">
    <reaction evidence="3">
        <text>guanosine + phosphate = alpha-D-ribose 1-phosphate + guanine</text>
        <dbReference type="Rhea" id="RHEA:13233"/>
        <dbReference type="ChEBI" id="CHEBI:16235"/>
        <dbReference type="ChEBI" id="CHEBI:16750"/>
        <dbReference type="ChEBI" id="CHEBI:43474"/>
        <dbReference type="ChEBI" id="CHEBI:57720"/>
        <dbReference type="EC" id="2.4.2.1"/>
    </reaction>
</comment>
<comment type="similarity">
    <text evidence="3">Belongs to the nucleoside phosphorylase PpnP family.</text>
</comment>
<comment type="catalytic activity">
    <reaction evidence="3">
        <text>adenosine + phosphate = alpha-D-ribose 1-phosphate + adenine</text>
        <dbReference type="Rhea" id="RHEA:27642"/>
        <dbReference type="ChEBI" id="CHEBI:16335"/>
        <dbReference type="ChEBI" id="CHEBI:16708"/>
        <dbReference type="ChEBI" id="CHEBI:43474"/>
        <dbReference type="ChEBI" id="CHEBI:57720"/>
        <dbReference type="EC" id="2.4.2.1"/>
    </reaction>
</comment>
<comment type="catalytic activity">
    <reaction evidence="3">
        <text>cytidine + phosphate = cytosine + alpha-D-ribose 1-phosphate</text>
        <dbReference type="Rhea" id="RHEA:52540"/>
        <dbReference type="ChEBI" id="CHEBI:16040"/>
        <dbReference type="ChEBI" id="CHEBI:17562"/>
        <dbReference type="ChEBI" id="CHEBI:43474"/>
        <dbReference type="ChEBI" id="CHEBI:57720"/>
        <dbReference type="EC" id="2.4.2.2"/>
    </reaction>
</comment>
<name>A0A369CH93_9GAMM</name>
<accession>A0A369CH93</accession>
<dbReference type="Proteomes" id="UP000252707">
    <property type="component" value="Unassembled WGS sequence"/>
</dbReference>
<comment type="catalytic activity">
    <reaction evidence="3">
        <text>thymidine + phosphate = 2-deoxy-alpha-D-ribose 1-phosphate + thymine</text>
        <dbReference type="Rhea" id="RHEA:16037"/>
        <dbReference type="ChEBI" id="CHEBI:17748"/>
        <dbReference type="ChEBI" id="CHEBI:17821"/>
        <dbReference type="ChEBI" id="CHEBI:43474"/>
        <dbReference type="ChEBI" id="CHEBI:57259"/>
        <dbReference type="EC" id="2.4.2.2"/>
    </reaction>
</comment>
<dbReference type="RefSeq" id="WP_114279386.1">
    <property type="nucleotide sequence ID" value="NZ_QPJY01000003.1"/>
</dbReference>
<proteinExistence type="inferred from homology"/>
<dbReference type="InterPro" id="IPR014710">
    <property type="entry name" value="RmlC-like_jellyroll"/>
</dbReference>
<dbReference type="AlphaFoldDB" id="A0A369CH93"/>
<evidence type="ECO:0000256" key="1">
    <source>
        <dbReference type="ARBA" id="ARBA00022676"/>
    </source>
</evidence>
<dbReference type="CDD" id="cd20296">
    <property type="entry name" value="cupin_PpnP-like"/>
    <property type="match status" value="1"/>
</dbReference>
<comment type="catalytic activity">
    <reaction evidence="3">
        <text>uridine + phosphate = alpha-D-ribose 1-phosphate + uracil</text>
        <dbReference type="Rhea" id="RHEA:24388"/>
        <dbReference type="ChEBI" id="CHEBI:16704"/>
        <dbReference type="ChEBI" id="CHEBI:17568"/>
        <dbReference type="ChEBI" id="CHEBI:43474"/>
        <dbReference type="ChEBI" id="CHEBI:57720"/>
        <dbReference type="EC" id="2.4.2.2"/>
    </reaction>
</comment>
<sequence length="93" mass="9871">MFKVNEYFDGKVKSIAFQADAGPATIGVLAAGEYEFGTAEREVMRIVSGRVSVLLPGGSEWVDVGAGESFTVPGESRFGIRVAVDSAYLCLYG</sequence>
<keyword evidence="2 3" id="KW-0808">Transferase</keyword>
<dbReference type="EMBL" id="QPJY01000003">
    <property type="protein sequence ID" value="RCX31204.1"/>
    <property type="molecule type" value="Genomic_DNA"/>
</dbReference>
<reference evidence="4 5" key="1">
    <citation type="submission" date="2018-07" db="EMBL/GenBank/DDBJ databases">
        <title>Genomic Encyclopedia of Type Strains, Phase IV (KMG-IV): sequencing the most valuable type-strain genomes for metagenomic binning, comparative biology and taxonomic classification.</title>
        <authorList>
            <person name="Goeker M."/>
        </authorList>
    </citation>
    <scope>NUCLEOTIDE SEQUENCE [LARGE SCALE GENOMIC DNA]</scope>
    <source>
        <strain evidence="4 5">DSM 26407</strain>
    </source>
</reference>
<dbReference type="PANTHER" id="PTHR36540:SF1">
    <property type="entry name" value="PYRIMIDINE_PURINE NUCLEOSIDE PHOSPHORYLASE"/>
    <property type="match status" value="1"/>
</dbReference>
<dbReference type="InterPro" id="IPR011051">
    <property type="entry name" value="RmlC_Cupin_sf"/>
</dbReference>
<comment type="catalytic activity">
    <reaction evidence="3">
        <text>inosine + phosphate = alpha-D-ribose 1-phosphate + hypoxanthine</text>
        <dbReference type="Rhea" id="RHEA:27646"/>
        <dbReference type="ChEBI" id="CHEBI:17368"/>
        <dbReference type="ChEBI" id="CHEBI:17596"/>
        <dbReference type="ChEBI" id="CHEBI:43474"/>
        <dbReference type="ChEBI" id="CHEBI:57720"/>
        <dbReference type="EC" id="2.4.2.1"/>
    </reaction>
</comment>
<evidence type="ECO:0000313" key="5">
    <source>
        <dbReference type="Proteomes" id="UP000252707"/>
    </source>
</evidence>
<keyword evidence="5" id="KW-1185">Reference proteome</keyword>
<dbReference type="InterPro" id="IPR009664">
    <property type="entry name" value="Ppnp"/>
</dbReference>